<evidence type="ECO:0000256" key="8">
    <source>
        <dbReference type="ARBA" id="ARBA00031282"/>
    </source>
</evidence>
<name>A0ABS5F496_9PROT</name>
<comment type="caution">
    <text evidence="13">The sequence shown here is derived from an EMBL/GenBank/DDBJ whole genome shotgun (WGS) entry which is preliminary data.</text>
</comment>
<accession>A0ABS5F496</accession>
<organism evidence="13 14">
    <name type="scientific">Plastoroseomonas hellenica</name>
    <dbReference type="NCBI Taxonomy" id="2687306"/>
    <lineage>
        <taxon>Bacteria</taxon>
        <taxon>Pseudomonadati</taxon>
        <taxon>Pseudomonadota</taxon>
        <taxon>Alphaproteobacteria</taxon>
        <taxon>Acetobacterales</taxon>
        <taxon>Acetobacteraceae</taxon>
        <taxon>Plastoroseomonas</taxon>
    </lineage>
</organism>
<dbReference type="InterPro" id="IPR026992">
    <property type="entry name" value="DIOX_N"/>
</dbReference>
<evidence type="ECO:0000256" key="4">
    <source>
        <dbReference type="ARBA" id="ARBA00012531"/>
    </source>
</evidence>
<gene>
    <name evidence="13" type="ORF">GXW71_23430</name>
</gene>
<dbReference type="Proteomes" id="UP001196870">
    <property type="component" value="Unassembled WGS sequence"/>
</dbReference>
<protein>
    <recommendedName>
        <fullName evidence="5">2-oxoglutarate-dependent ethylene/succinate-forming enzyme</fullName>
        <ecNumber evidence="4">1.13.12.19</ecNumber>
        <ecNumber evidence="3">1.14.20.7</ecNumber>
    </recommendedName>
    <alternativeName>
        <fullName evidence="7">2-oxoglutarate dioxygenase (ethylene-forming)</fullName>
    </alternativeName>
    <alternativeName>
        <fullName evidence="8">2-oxoglutarate/L-arginine monooxygenase/decarboxylase (succinate-forming)</fullName>
    </alternativeName>
</protein>
<dbReference type="InterPro" id="IPR005123">
    <property type="entry name" value="Oxoglu/Fe-dep_dioxygenase_dom"/>
</dbReference>
<dbReference type="InterPro" id="IPR027443">
    <property type="entry name" value="IPNS-like_sf"/>
</dbReference>
<keyword evidence="11" id="KW-0560">Oxidoreductase</keyword>
<dbReference type="Pfam" id="PF03171">
    <property type="entry name" value="2OG-FeII_Oxy"/>
    <property type="match status" value="1"/>
</dbReference>
<keyword evidence="11" id="KW-0408">Iron</keyword>
<comment type="pathway">
    <text evidence="2">Alkene biosynthesis; ethylene biosynthesis via 2-oxoglutarate.</text>
</comment>
<evidence type="ECO:0000313" key="13">
    <source>
        <dbReference type="EMBL" id="MBR0667329.1"/>
    </source>
</evidence>
<comment type="similarity">
    <text evidence="11">Belongs to the iron/ascorbate-dependent oxidoreductase family.</text>
</comment>
<dbReference type="RefSeq" id="WP_211855111.1">
    <property type="nucleotide sequence ID" value="NZ_JAAGBB010000033.1"/>
</dbReference>
<dbReference type="InterPro" id="IPR050231">
    <property type="entry name" value="Iron_ascorbate_oxido_reductase"/>
</dbReference>
<keyword evidence="11" id="KW-0479">Metal-binding</keyword>
<keyword evidence="6" id="KW-0266">Ethylene biosynthesis</keyword>
<dbReference type="Pfam" id="PF14226">
    <property type="entry name" value="DIOX_N"/>
    <property type="match status" value="1"/>
</dbReference>
<evidence type="ECO:0000256" key="1">
    <source>
        <dbReference type="ARBA" id="ARBA00001954"/>
    </source>
</evidence>
<evidence type="ECO:0000256" key="7">
    <source>
        <dbReference type="ARBA" id="ARBA00031011"/>
    </source>
</evidence>
<dbReference type="Gene3D" id="2.60.120.330">
    <property type="entry name" value="B-lactam Antibiotic, Isopenicillin N Synthase, Chain"/>
    <property type="match status" value="1"/>
</dbReference>
<comment type="catalytic activity">
    <reaction evidence="9">
        <text>2-oxoglutarate + O2 + 2 H(+) = ethene + 3 CO2 + H2O</text>
        <dbReference type="Rhea" id="RHEA:31523"/>
        <dbReference type="ChEBI" id="CHEBI:15377"/>
        <dbReference type="ChEBI" id="CHEBI:15378"/>
        <dbReference type="ChEBI" id="CHEBI:15379"/>
        <dbReference type="ChEBI" id="CHEBI:16526"/>
        <dbReference type="ChEBI" id="CHEBI:16810"/>
        <dbReference type="ChEBI" id="CHEBI:18153"/>
        <dbReference type="EC" id="1.13.12.19"/>
    </reaction>
</comment>
<dbReference type="EC" id="1.13.12.19" evidence="4"/>
<dbReference type="PROSITE" id="PS51471">
    <property type="entry name" value="FE2OG_OXY"/>
    <property type="match status" value="1"/>
</dbReference>
<proteinExistence type="inferred from homology"/>
<dbReference type="PRINTS" id="PR00682">
    <property type="entry name" value="IPNSYNTHASE"/>
</dbReference>
<dbReference type="EC" id="1.14.20.7" evidence="3"/>
<dbReference type="InterPro" id="IPR044861">
    <property type="entry name" value="IPNS-like_FE2OG_OXY"/>
</dbReference>
<dbReference type="PANTHER" id="PTHR47990">
    <property type="entry name" value="2-OXOGLUTARATE (2OG) AND FE(II)-DEPENDENT OXYGENASE SUPERFAMILY PROTEIN-RELATED"/>
    <property type="match status" value="1"/>
</dbReference>
<evidence type="ECO:0000313" key="14">
    <source>
        <dbReference type="Proteomes" id="UP001196870"/>
    </source>
</evidence>
<evidence type="ECO:0000256" key="3">
    <source>
        <dbReference type="ARBA" id="ARBA00012293"/>
    </source>
</evidence>
<dbReference type="EMBL" id="JAAGBB010000033">
    <property type="protein sequence ID" value="MBR0667329.1"/>
    <property type="molecule type" value="Genomic_DNA"/>
</dbReference>
<keyword evidence="14" id="KW-1185">Reference proteome</keyword>
<evidence type="ECO:0000256" key="9">
    <source>
        <dbReference type="ARBA" id="ARBA00047725"/>
    </source>
</evidence>
<sequence>MSHNPAATEAIPLIDLGPYFAGAPGAFEATAAELRRICETVGFLFISGHGVPAEVMRDAFAIAERFHAQPLEAKMALTLNDQMQGYLPYKSSVTRANGLVAVRKPNENEAFFVNPERDPQQPANRWPEALPEFRATTLRCFAALEALAMRMLPLYARALDLPADYFDRFCDRSFSSLRLTHYPPVTYGTDEYGIAPHTDSSFITLLAQNPVPGLQIRTQAGEWIDAPVIPDTFVVNTGDMLKQWSNGRFISTPHRAFNKEPRSRYAIPFFFHPNEDTLVAPLPTCVSDDNPPRFPAQTVGDYMAAFRGSNYDHFRQKAQPGSTA</sequence>
<evidence type="ECO:0000259" key="12">
    <source>
        <dbReference type="PROSITE" id="PS51471"/>
    </source>
</evidence>
<comment type="catalytic activity">
    <reaction evidence="10">
        <text>L-arginine + 2-oxoglutarate + O2 = guanidine + L-glutamate 5-semialdehyde + succinate + CO2</text>
        <dbReference type="Rhea" id="RHEA:31535"/>
        <dbReference type="ChEBI" id="CHEBI:15379"/>
        <dbReference type="ChEBI" id="CHEBI:16526"/>
        <dbReference type="ChEBI" id="CHEBI:16810"/>
        <dbReference type="ChEBI" id="CHEBI:30031"/>
        <dbReference type="ChEBI" id="CHEBI:30087"/>
        <dbReference type="ChEBI" id="CHEBI:32682"/>
        <dbReference type="ChEBI" id="CHEBI:58066"/>
        <dbReference type="EC" id="1.14.20.7"/>
    </reaction>
</comment>
<evidence type="ECO:0000256" key="11">
    <source>
        <dbReference type="RuleBase" id="RU003682"/>
    </source>
</evidence>
<evidence type="ECO:0000256" key="10">
    <source>
        <dbReference type="ARBA" id="ARBA00049359"/>
    </source>
</evidence>
<reference evidence="14" key="1">
    <citation type="journal article" date="2021" name="Syst. Appl. Microbiol.">
        <title>Roseomonas hellenica sp. nov., isolated from roots of wild-growing Alkanna tinctoria.</title>
        <authorList>
            <person name="Rat A."/>
            <person name="Naranjo H.D."/>
            <person name="Lebbe L."/>
            <person name="Cnockaert M."/>
            <person name="Krigas N."/>
            <person name="Grigoriadou K."/>
            <person name="Maloupa E."/>
            <person name="Willems A."/>
        </authorList>
    </citation>
    <scope>NUCLEOTIDE SEQUENCE [LARGE SCALE GENOMIC DNA]</scope>
    <source>
        <strain evidence="14">LMG 31523</strain>
    </source>
</reference>
<comment type="cofactor">
    <cofactor evidence="1">
        <name>Fe(2+)</name>
        <dbReference type="ChEBI" id="CHEBI:29033"/>
    </cofactor>
</comment>
<feature type="domain" description="Fe2OG dioxygenase" evidence="12">
    <location>
        <begin position="173"/>
        <end position="273"/>
    </location>
</feature>
<evidence type="ECO:0000256" key="2">
    <source>
        <dbReference type="ARBA" id="ARBA00004767"/>
    </source>
</evidence>
<dbReference type="SUPFAM" id="SSF51197">
    <property type="entry name" value="Clavaminate synthase-like"/>
    <property type="match status" value="1"/>
</dbReference>
<evidence type="ECO:0000256" key="5">
    <source>
        <dbReference type="ARBA" id="ARBA00019045"/>
    </source>
</evidence>
<evidence type="ECO:0000256" key="6">
    <source>
        <dbReference type="ARBA" id="ARBA00022666"/>
    </source>
</evidence>